<evidence type="ECO:0000256" key="1">
    <source>
        <dbReference type="SAM" id="MobiDB-lite"/>
    </source>
</evidence>
<comment type="caution">
    <text evidence="2">The sequence shown here is derived from an EMBL/GenBank/DDBJ whole genome shotgun (WGS) entry which is preliminary data.</text>
</comment>
<name>A0A937X223_9BACT</name>
<dbReference type="Gene3D" id="3.90.1150.30">
    <property type="match status" value="1"/>
</dbReference>
<organism evidence="2 3">
    <name type="scientific">Candidatus Tanganyikabacteria bacterium</name>
    <dbReference type="NCBI Taxonomy" id="2961651"/>
    <lineage>
        <taxon>Bacteria</taxon>
        <taxon>Bacillati</taxon>
        <taxon>Candidatus Sericytochromatia</taxon>
        <taxon>Candidatus Tanganyikabacteria</taxon>
    </lineage>
</organism>
<dbReference type="Proteomes" id="UP000703893">
    <property type="component" value="Unassembled WGS sequence"/>
</dbReference>
<dbReference type="EMBL" id="VGJX01000237">
    <property type="protein sequence ID" value="MBM3274509.1"/>
    <property type="molecule type" value="Genomic_DNA"/>
</dbReference>
<reference evidence="2 3" key="1">
    <citation type="submission" date="2019-03" db="EMBL/GenBank/DDBJ databases">
        <title>Lake Tanganyika Metagenome-Assembled Genomes (MAGs).</title>
        <authorList>
            <person name="Tran P."/>
        </authorList>
    </citation>
    <scope>NUCLEOTIDE SEQUENCE [LARGE SCALE GENOMIC DNA]</scope>
    <source>
        <strain evidence="2">K_DeepCast_65m_m2_236</strain>
    </source>
</reference>
<proteinExistence type="predicted"/>
<evidence type="ECO:0000313" key="3">
    <source>
        <dbReference type="Proteomes" id="UP000703893"/>
    </source>
</evidence>
<accession>A0A937X223</accession>
<dbReference type="AlphaFoldDB" id="A0A937X223"/>
<dbReference type="InterPro" id="IPR038056">
    <property type="entry name" value="YjbR-like_sf"/>
</dbReference>
<gene>
    <name evidence="2" type="ORF">FJZ00_05120</name>
</gene>
<dbReference type="Pfam" id="PF04237">
    <property type="entry name" value="YjbR"/>
    <property type="match status" value="1"/>
</dbReference>
<evidence type="ECO:0000313" key="2">
    <source>
        <dbReference type="EMBL" id="MBM3274509.1"/>
    </source>
</evidence>
<keyword evidence="2" id="KW-0238">DNA-binding</keyword>
<sequence>MSGCRRNRLAGRGSAGYSHPGDAGDTVAGISPYRKHLNIHLYQGMTLSDPAGLLQGTGKQMRHVKISRLADLENPALLALLEQAWAKGKTRSGDGETMLEKVREICRSLPEVVEISSHGHPSSKVGTKCFLVFGSYMGLGMRVGKDLQASLIEQDSRYYPTPYMGHQGWVSLKIEGQPDLNMAAELIVHIYRQVANKRQLQALEAR</sequence>
<protein>
    <submittedName>
        <fullName evidence="2">MmcQ/YjbR family DNA-binding protein</fullName>
    </submittedName>
</protein>
<dbReference type="InterPro" id="IPR058532">
    <property type="entry name" value="YjbR/MT2646/Rv2570-like"/>
</dbReference>
<feature type="region of interest" description="Disordered" evidence="1">
    <location>
        <begin position="1"/>
        <end position="23"/>
    </location>
</feature>
<dbReference type="GO" id="GO:0003677">
    <property type="term" value="F:DNA binding"/>
    <property type="evidence" value="ECO:0007669"/>
    <property type="project" value="UniProtKB-KW"/>
</dbReference>
<dbReference type="SUPFAM" id="SSF142906">
    <property type="entry name" value="YjbR-like"/>
    <property type="match status" value="1"/>
</dbReference>